<sequence>MARSQSGAVLPFEVQEIATCPVCCERFVDPLQLSCGHSLCSSCVDRLYTFRDDCSDASDYYDPVVRCPECRQDTRVPAAGLPVNYRLRDMVALMSDATITAGKVRRNTDSRGGSLPNCLACNDVLAKGVYMSCCDCVLEDEKARQICSVCCLRHHNGHHIVEKHILTVSDIVAGRKSLRTAHRQGLIAIDRALAQFDTSAASVKEKIEEDAHALIHRIAVIDEEVARIPSYEEFQNRIKQAQDISARLERMPTDVKILFEGLSLDADAKTKDDATKTPSNPETNFDRFRDICSEHCIRSFVDTLLNNVSQFTTSVLALMEPEKLIRREPRVLGAEWL</sequence>
<dbReference type="Pfam" id="PF13445">
    <property type="entry name" value="zf-RING_UBOX"/>
    <property type="match status" value="1"/>
</dbReference>
<dbReference type="AlphaFoldDB" id="A0AA36GV00"/>
<evidence type="ECO:0000256" key="4">
    <source>
        <dbReference type="PROSITE-ProRule" id="PRU00175"/>
    </source>
</evidence>
<keyword evidence="7" id="KW-1185">Reference proteome</keyword>
<dbReference type="InterPro" id="IPR001841">
    <property type="entry name" value="Znf_RING"/>
</dbReference>
<protein>
    <recommendedName>
        <fullName evidence="5">RING-type domain-containing protein</fullName>
    </recommendedName>
</protein>
<feature type="domain" description="RING-type" evidence="5">
    <location>
        <begin position="20"/>
        <end position="71"/>
    </location>
</feature>
<evidence type="ECO:0000256" key="3">
    <source>
        <dbReference type="ARBA" id="ARBA00022833"/>
    </source>
</evidence>
<evidence type="ECO:0000313" key="6">
    <source>
        <dbReference type="EMBL" id="CAJ0598665.1"/>
    </source>
</evidence>
<proteinExistence type="predicted"/>
<evidence type="ECO:0000256" key="1">
    <source>
        <dbReference type="ARBA" id="ARBA00022723"/>
    </source>
</evidence>
<evidence type="ECO:0000313" key="7">
    <source>
        <dbReference type="Proteomes" id="UP001176961"/>
    </source>
</evidence>
<name>A0AA36GV00_CYLNA</name>
<dbReference type="InterPro" id="IPR013083">
    <property type="entry name" value="Znf_RING/FYVE/PHD"/>
</dbReference>
<evidence type="ECO:0000259" key="5">
    <source>
        <dbReference type="PROSITE" id="PS50089"/>
    </source>
</evidence>
<keyword evidence="2 4" id="KW-0863">Zinc-finger</keyword>
<dbReference type="Proteomes" id="UP001176961">
    <property type="component" value="Unassembled WGS sequence"/>
</dbReference>
<dbReference type="InterPro" id="IPR017907">
    <property type="entry name" value="Znf_RING_CS"/>
</dbReference>
<keyword evidence="1" id="KW-0479">Metal-binding</keyword>
<reference evidence="6" key="1">
    <citation type="submission" date="2023-07" db="EMBL/GenBank/DDBJ databases">
        <authorList>
            <consortium name="CYATHOMIX"/>
        </authorList>
    </citation>
    <scope>NUCLEOTIDE SEQUENCE</scope>
    <source>
        <strain evidence="6">N/A</strain>
    </source>
</reference>
<dbReference type="GO" id="GO:0008270">
    <property type="term" value="F:zinc ion binding"/>
    <property type="evidence" value="ECO:0007669"/>
    <property type="project" value="UniProtKB-KW"/>
</dbReference>
<dbReference type="InterPro" id="IPR027370">
    <property type="entry name" value="Znf-RING_euk"/>
</dbReference>
<gene>
    <name evidence="6" type="ORF">CYNAS_LOCUS10648</name>
</gene>
<dbReference type="PROSITE" id="PS50089">
    <property type="entry name" value="ZF_RING_2"/>
    <property type="match status" value="1"/>
</dbReference>
<dbReference type="EMBL" id="CATQJL010000223">
    <property type="protein sequence ID" value="CAJ0598665.1"/>
    <property type="molecule type" value="Genomic_DNA"/>
</dbReference>
<comment type="caution">
    <text evidence="6">The sequence shown here is derived from an EMBL/GenBank/DDBJ whole genome shotgun (WGS) entry which is preliminary data.</text>
</comment>
<accession>A0AA36GV00</accession>
<dbReference type="InterPro" id="IPR050143">
    <property type="entry name" value="TRIM/RBCC"/>
</dbReference>
<dbReference type="PANTHER" id="PTHR24103">
    <property type="entry name" value="E3 UBIQUITIN-PROTEIN LIGASE TRIM"/>
    <property type="match status" value="1"/>
</dbReference>
<evidence type="ECO:0000256" key="2">
    <source>
        <dbReference type="ARBA" id="ARBA00022771"/>
    </source>
</evidence>
<dbReference type="PROSITE" id="PS00518">
    <property type="entry name" value="ZF_RING_1"/>
    <property type="match status" value="1"/>
</dbReference>
<organism evidence="6 7">
    <name type="scientific">Cylicocyclus nassatus</name>
    <name type="common">Nematode worm</name>
    <dbReference type="NCBI Taxonomy" id="53992"/>
    <lineage>
        <taxon>Eukaryota</taxon>
        <taxon>Metazoa</taxon>
        <taxon>Ecdysozoa</taxon>
        <taxon>Nematoda</taxon>
        <taxon>Chromadorea</taxon>
        <taxon>Rhabditida</taxon>
        <taxon>Rhabditina</taxon>
        <taxon>Rhabditomorpha</taxon>
        <taxon>Strongyloidea</taxon>
        <taxon>Strongylidae</taxon>
        <taxon>Cylicocyclus</taxon>
    </lineage>
</organism>
<dbReference type="Gene3D" id="3.30.40.10">
    <property type="entry name" value="Zinc/RING finger domain, C3HC4 (zinc finger)"/>
    <property type="match status" value="1"/>
</dbReference>
<dbReference type="SMART" id="SM00184">
    <property type="entry name" value="RING"/>
    <property type="match status" value="1"/>
</dbReference>
<keyword evidence="3" id="KW-0862">Zinc</keyword>
<dbReference type="SUPFAM" id="SSF57850">
    <property type="entry name" value="RING/U-box"/>
    <property type="match status" value="1"/>
</dbReference>